<comment type="caution">
    <text evidence="9">The sequence shown here is derived from an EMBL/GenBank/DDBJ whole genome shotgun (WGS) entry which is preliminary data.</text>
</comment>
<sequence>MPLEIAIIADDLTGAIDTATPFAQCGMSVAVALSPDHLDRAMAADPAVLTVATGTRHMSEAEAQACLLRTTDLLRQFSPKVYFKKIDSRLKGNVVAESVAMLQGLQRDQIVIVPAIPEQGRLQLAGHVTGMGVDQPIPLPAFPTSIDVHAPDIATQADLAAVAAGILADPHVLAIGARGLGQALAEHLAKGTDCVVPAAFEFPLLIAVGSRDPITIRQMVHLTRVRAGVMDVAAPNGEVPPIATQHSPVTLVRCIEARSAENSATVAGRFGEGIAALMQRQMPRTLIASGGDTAAAILRAAGVDTLHPIGEIEASLPISSFNLWGRAVHLITKSGGFGGEDVLSEIVGGARFPA</sequence>
<keyword evidence="3" id="KW-0547">Nucleotide-binding</keyword>
<feature type="domain" description="Four-carbon acid sugar kinase nucleotide binding" evidence="8">
    <location>
        <begin position="240"/>
        <end position="343"/>
    </location>
</feature>
<keyword evidence="2" id="KW-0808">Transferase</keyword>
<dbReference type="InterPro" id="IPR042213">
    <property type="entry name" value="NBD_C_sf"/>
</dbReference>
<dbReference type="Pfam" id="PF17042">
    <property type="entry name" value="NBD_C"/>
    <property type="match status" value="1"/>
</dbReference>
<evidence type="ECO:0000259" key="8">
    <source>
        <dbReference type="Pfam" id="PF17042"/>
    </source>
</evidence>
<evidence type="ECO:0000256" key="3">
    <source>
        <dbReference type="ARBA" id="ARBA00022741"/>
    </source>
</evidence>
<evidence type="ECO:0000259" key="7">
    <source>
        <dbReference type="Pfam" id="PF07005"/>
    </source>
</evidence>
<keyword evidence="10" id="KW-1185">Reference proteome</keyword>
<dbReference type="Gene3D" id="3.40.980.20">
    <property type="entry name" value="Four-carbon acid sugar kinase, nucleotide binding domain"/>
    <property type="match status" value="1"/>
</dbReference>
<evidence type="ECO:0000256" key="5">
    <source>
        <dbReference type="ARBA" id="ARBA00022840"/>
    </source>
</evidence>
<accession>A0ABT7JRE0</accession>
<dbReference type="EMBL" id="JARFYM010000004">
    <property type="protein sequence ID" value="MDL2398922.1"/>
    <property type="molecule type" value="Genomic_DNA"/>
</dbReference>
<dbReference type="Pfam" id="PF07005">
    <property type="entry name" value="SBD_N"/>
    <property type="match status" value="1"/>
</dbReference>
<dbReference type="GO" id="GO:0016301">
    <property type="term" value="F:kinase activity"/>
    <property type="evidence" value="ECO:0007669"/>
    <property type="project" value="UniProtKB-KW"/>
</dbReference>
<comment type="similarity">
    <text evidence="1">Belongs to the four-carbon acid sugar kinase family.</text>
</comment>
<protein>
    <submittedName>
        <fullName evidence="9">Four-carbon acid sugar kinase family protein</fullName>
    </submittedName>
</protein>
<evidence type="ECO:0000256" key="2">
    <source>
        <dbReference type="ARBA" id="ARBA00022679"/>
    </source>
</evidence>
<organism evidence="9 10">
    <name type="scientific">Rhizobium mayense</name>
    <dbReference type="NCBI Taxonomy" id="1312184"/>
    <lineage>
        <taxon>Bacteria</taxon>
        <taxon>Pseudomonadati</taxon>
        <taxon>Pseudomonadota</taxon>
        <taxon>Alphaproteobacteria</taxon>
        <taxon>Hyphomicrobiales</taxon>
        <taxon>Rhizobiaceae</taxon>
        <taxon>Rhizobium/Agrobacterium group</taxon>
        <taxon>Rhizobium</taxon>
    </lineage>
</organism>
<evidence type="ECO:0000313" key="10">
    <source>
        <dbReference type="Proteomes" id="UP001172645"/>
    </source>
</evidence>
<keyword evidence="4 9" id="KW-0418">Kinase</keyword>
<keyword evidence="5" id="KW-0067">ATP-binding</keyword>
<dbReference type="SUPFAM" id="SSF142764">
    <property type="entry name" value="YgbK-like"/>
    <property type="match status" value="1"/>
</dbReference>
<dbReference type="RefSeq" id="WP_285867816.1">
    <property type="nucleotide sequence ID" value="NZ_JARFYM010000004.1"/>
</dbReference>
<evidence type="ECO:0000256" key="1">
    <source>
        <dbReference type="ARBA" id="ARBA00005715"/>
    </source>
</evidence>
<gene>
    <name evidence="9" type="ORF">PY649_08465</name>
</gene>
<dbReference type="InterPro" id="IPR010737">
    <property type="entry name" value="4-carb_acid_sugar_kinase_N"/>
</dbReference>
<evidence type="ECO:0000313" key="9">
    <source>
        <dbReference type="EMBL" id="MDL2398922.1"/>
    </source>
</evidence>
<evidence type="ECO:0000256" key="4">
    <source>
        <dbReference type="ARBA" id="ARBA00022777"/>
    </source>
</evidence>
<dbReference type="Gene3D" id="3.40.50.10840">
    <property type="entry name" value="Putative sugar-binding, N-terminal domain"/>
    <property type="match status" value="1"/>
</dbReference>
<keyword evidence="6" id="KW-0119">Carbohydrate metabolism</keyword>
<evidence type="ECO:0000256" key="6">
    <source>
        <dbReference type="ARBA" id="ARBA00023277"/>
    </source>
</evidence>
<dbReference type="Proteomes" id="UP001172645">
    <property type="component" value="Unassembled WGS sequence"/>
</dbReference>
<dbReference type="InterPro" id="IPR037051">
    <property type="entry name" value="4-carb_acid_sugar_kinase_N_sf"/>
</dbReference>
<name>A0ABT7JRE0_9HYPH</name>
<dbReference type="InterPro" id="IPR031475">
    <property type="entry name" value="NBD_C"/>
</dbReference>
<reference evidence="9" key="1">
    <citation type="submission" date="2023-06" db="EMBL/GenBank/DDBJ databases">
        <title>Phylogenetic Diversity of Rhizobium strains.</title>
        <authorList>
            <person name="Moura F.T."/>
            <person name="Helene L.C.F."/>
            <person name="Hungria M."/>
        </authorList>
    </citation>
    <scope>NUCLEOTIDE SEQUENCE</scope>
    <source>
        <strain evidence="9">CCGE526</strain>
    </source>
</reference>
<feature type="domain" description="Four-carbon acid sugar kinase N-terminal" evidence="7">
    <location>
        <begin position="5"/>
        <end position="129"/>
    </location>
</feature>
<proteinExistence type="inferred from homology"/>